<feature type="compositionally biased region" description="Polar residues" evidence="7">
    <location>
        <begin position="1"/>
        <end position="11"/>
    </location>
</feature>
<accession>A0A2A9M9A1</accession>
<dbReference type="InterPro" id="IPR009292">
    <property type="entry name" value="RRP36"/>
</dbReference>
<keyword evidence="9" id="KW-1185">Reference proteome</keyword>
<evidence type="ECO:0000256" key="3">
    <source>
        <dbReference type="ARBA" id="ARBA00022517"/>
    </source>
</evidence>
<dbReference type="GO" id="GO:0030686">
    <property type="term" value="C:90S preribosome"/>
    <property type="evidence" value="ECO:0007669"/>
    <property type="project" value="TreeGrafter"/>
</dbReference>
<evidence type="ECO:0000256" key="1">
    <source>
        <dbReference type="ARBA" id="ARBA00004604"/>
    </source>
</evidence>
<evidence type="ECO:0000313" key="8">
    <source>
        <dbReference type="EMBL" id="PFH32891.1"/>
    </source>
</evidence>
<feature type="region of interest" description="Disordered" evidence="7">
    <location>
        <begin position="299"/>
        <end position="334"/>
    </location>
</feature>
<dbReference type="AlphaFoldDB" id="A0A2A9M9A1"/>
<evidence type="ECO:0000256" key="4">
    <source>
        <dbReference type="ARBA" id="ARBA00022552"/>
    </source>
</evidence>
<evidence type="ECO:0000256" key="2">
    <source>
        <dbReference type="ARBA" id="ARBA00009418"/>
    </source>
</evidence>
<evidence type="ECO:0000256" key="6">
    <source>
        <dbReference type="RuleBase" id="RU368027"/>
    </source>
</evidence>
<dbReference type="Pfam" id="PF06102">
    <property type="entry name" value="RRP36"/>
    <property type="match status" value="1"/>
</dbReference>
<evidence type="ECO:0000313" key="9">
    <source>
        <dbReference type="Proteomes" id="UP000224006"/>
    </source>
</evidence>
<keyword evidence="5 6" id="KW-0539">Nucleus</keyword>
<comment type="subcellular location">
    <subcellularLocation>
        <location evidence="1 6">Nucleus</location>
        <location evidence="1 6">Nucleolus</location>
    </subcellularLocation>
</comment>
<comment type="caution">
    <text evidence="8">The sequence shown here is derived from an EMBL/GenBank/DDBJ whole genome shotgun (WGS) entry which is preliminary data.</text>
</comment>
<dbReference type="OrthoDB" id="331838at2759"/>
<dbReference type="KEGG" id="bbes:BESB_015040"/>
<gene>
    <name evidence="8" type="ORF">BESB_015040</name>
</gene>
<feature type="compositionally biased region" description="Basic and acidic residues" evidence="7">
    <location>
        <begin position="158"/>
        <end position="171"/>
    </location>
</feature>
<feature type="compositionally biased region" description="Basic and acidic residues" evidence="7">
    <location>
        <begin position="228"/>
        <end position="270"/>
    </location>
</feature>
<evidence type="ECO:0000256" key="5">
    <source>
        <dbReference type="ARBA" id="ARBA00023242"/>
    </source>
</evidence>
<protein>
    <recommendedName>
        <fullName evidence="6">rRNA biogenesis protein RRP36</fullName>
    </recommendedName>
</protein>
<dbReference type="PANTHER" id="PTHR21738:SF0">
    <property type="entry name" value="RIBOSOMAL RNA PROCESSING PROTEIN 36 HOMOLOG"/>
    <property type="match status" value="1"/>
</dbReference>
<feature type="compositionally biased region" description="Basic and acidic residues" evidence="7">
    <location>
        <begin position="305"/>
        <end position="326"/>
    </location>
</feature>
<dbReference type="VEuPathDB" id="ToxoDB:BESB_015040"/>
<dbReference type="RefSeq" id="XP_029216900.1">
    <property type="nucleotide sequence ID" value="XM_029360233.1"/>
</dbReference>
<dbReference type="GO" id="GO:0005730">
    <property type="term" value="C:nucleolus"/>
    <property type="evidence" value="ECO:0007669"/>
    <property type="project" value="UniProtKB-SubCell"/>
</dbReference>
<comment type="function">
    <text evidence="6">Component of the 90S pre-ribosome involved in the maturation of rRNAs. Required for early cleavages of the pre-RNAs in the 40S ribosomal subunit maturation pathway.</text>
</comment>
<dbReference type="GeneID" id="40306565"/>
<name>A0A2A9M9A1_BESBE</name>
<feature type="compositionally biased region" description="Low complexity" evidence="7">
    <location>
        <begin position="115"/>
        <end position="131"/>
    </location>
</feature>
<comment type="subunit">
    <text evidence="6">Associates with 90S and pre-40S pre-ribosomal particles.</text>
</comment>
<dbReference type="GO" id="GO:0000462">
    <property type="term" value="P:maturation of SSU-rRNA from tricistronic rRNA transcript (SSU-rRNA, 5.8S rRNA, LSU-rRNA)"/>
    <property type="evidence" value="ECO:0007669"/>
    <property type="project" value="TreeGrafter"/>
</dbReference>
<comment type="similarity">
    <text evidence="2 6">Belongs to the RRP36 family.</text>
</comment>
<organism evidence="8 9">
    <name type="scientific">Besnoitia besnoiti</name>
    <name type="common">Apicomplexan protozoan</name>
    <dbReference type="NCBI Taxonomy" id="94643"/>
    <lineage>
        <taxon>Eukaryota</taxon>
        <taxon>Sar</taxon>
        <taxon>Alveolata</taxon>
        <taxon>Apicomplexa</taxon>
        <taxon>Conoidasida</taxon>
        <taxon>Coccidia</taxon>
        <taxon>Eucoccidiorida</taxon>
        <taxon>Eimeriorina</taxon>
        <taxon>Sarcocystidae</taxon>
        <taxon>Besnoitia</taxon>
    </lineage>
</organism>
<evidence type="ECO:0000256" key="7">
    <source>
        <dbReference type="SAM" id="MobiDB-lite"/>
    </source>
</evidence>
<feature type="compositionally biased region" description="Pro residues" evidence="7">
    <location>
        <begin position="42"/>
        <end position="51"/>
    </location>
</feature>
<sequence>MKGKNKSSSSVEAVRLVPLQQLKSLEAKMRSVSAASRGASPPASPPAPPSRPELLTATPRTRREAEKPKKRSNKKCPVEVSSRRSQRILAAPVAFPAEWRSGHGGESDASESEGRPLSLAVASSRASSVEPRILKQREAALQMHMKRLRHLATQSKKKREEEAREKGRDPRFSAACGPLNLRMVSQAYAFLDDMRKQEKEALQSVVKTGRRAAGDDAGGRAKRLRKATLQEREDAKRELQKMQSQDEARKRRRVELDVRQRANRTEREKIATTGKKPFFLGRKDLRKLVKEELDATRAGGAKNRVKIEERKSKRKLGIERKRDLVPVRRNAQTD</sequence>
<feature type="region of interest" description="Disordered" evidence="7">
    <location>
        <begin position="148"/>
        <end position="175"/>
    </location>
</feature>
<keyword evidence="4 6" id="KW-0698">rRNA processing</keyword>
<keyword evidence="3 6" id="KW-0690">Ribosome biogenesis</keyword>
<dbReference type="STRING" id="94643.A0A2A9M9A1"/>
<feature type="region of interest" description="Disordered" evidence="7">
    <location>
        <begin position="206"/>
        <end position="274"/>
    </location>
</feature>
<reference evidence="8 9" key="1">
    <citation type="submission" date="2017-09" db="EMBL/GenBank/DDBJ databases">
        <title>Genome sequencing of Besnoitia besnoiti strain Bb-Ger1.</title>
        <authorList>
            <person name="Schares G."/>
            <person name="Venepally P."/>
            <person name="Lorenzi H.A."/>
        </authorList>
    </citation>
    <scope>NUCLEOTIDE SEQUENCE [LARGE SCALE GENOMIC DNA]</scope>
    <source>
        <strain evidence="8 9">Bb-Ger1</strain>
    </source>
</reference>
<dbReference type="PANTHER" id="PTHR21738">
    <property type="entry name" value="RIBOSOMAL RNA PROCESSING PROTEIN 36 HOMOLOG"/>
    <property type="match status" value="1"/>
</dbReference>
<keyword evidence="6" id="KW-0687">Ribonucleoprotein</keyword>
<feature type="region of interest" description="Disordered" evidence="7">
    <location>
        <begin position="1"/>
        <end position="131"/>
    </location>
</feature>
<dbReference type="EMBL" id="NWUJ01000010">
    <property type="protein sequence ID" value="PFH32891.1"/>
    <property type="molecule type" value="Genomic_DNA"/>
</dbReference>
<proteinExistence type="inferred from homology"/>
<dbReference type="Proteomes" id="UP000224006">
    <property type="component" value="Chromosome IX"/>
</dbReference>